<dbReference type="PANTHER" id="PTHR43877">
    <property type="entry name" value="AMINOALKYLPHOSPHONATE N-ACETYLTRANSFERASE-RELATED-RELATED"/>
    <property type="match status" value="1"/>
</dbReference>
<dbReference type="Proteomes" id="UP000677016">
    <property type="component" value="Unassembled WGS sequence"/>
</dbReference>
<protein>
    <submittedName>
        <fullName evidence="4">GNAT family N-acetyltransferase</fullName>
    </submittedName>
</protein>
<organism evidence="4 5">
    <name type="scientific">Phycicoccus avicenniae</name>
    <dbReference type="NCBI Taxonomy" id="2828860"/>
    <lineage>
        <taxon>Bacteria</taxon>
        <taxon>Bacillati</taxon>
        <taxon>Actinomycetota</taxon>
        <taxon>Actinomycetes</taxon>
        <taxon>Micrococcales</taxon>
        <taxon>Intrasporangiaceae</taxon>
        <taxon>Phycicoccus</taxon>
    </lineage>
</organism>
<dbReference type="RefSeq" id="WP_211602575.1">
    <property type="nucleotide sequence ID" value="NZ_JAGSNF010000010.1"/>
</dbReference>
<dbReference type="EMBL" id="JAGSNF010000010">
    <property type="protein sequence ID" value="MBR7743315.1"/>
    <property type="molecule type" value="Genomic_DNA"/>
</dbReference>
<accession>A0A941HZX6</accession>
<gene>
    <name evidence="4" type="ORF">KC207_08435</name>
</gene>
<dbReference type="PANTHER" id="PTHR43877:SF2">
    <property type="entry name" value="AMINOALKYLPHOSPHONATE N-ACETYLTRANSFERASE-RELATED"/>
    <property type="match status" value="1"/>
</dbReference>
<dbReference type="SUPFAM" id="SSF55729">
    <property type="entry name" value="Acyl-CoA N-acyltransferases (Nat)"/>
    <property type="match status" value="1"/>
</dbReference>
<proteinExistence type="predicted"/>
<evidence type="ECO:0000256" key="1">
    <source>
        <dbReference type="ARBA" id="ARBA00022679"/>
    </source>
</evidence>
<evidence type="ECO:0000256" key="2">
    <source>
        <dbReference type="ARBA" id="ARBA00023315"/>
    </source>
</evidence>
<dbReference type="InterPro" id="IPR016181">
    <property type="entry name" value="Acyl_CoA_acyltransferase"/>
</dbReference>
<evidence type="ECO:0000313" key="5">
    <source>
        <dbReference type="Proteomes" id="UP000677016"/>
    </source>
</evidence>
<dbReference type="Pfam" id="PF00583">
    <property type="entry name" value="Acetyltransf_1"/>
    <property type="match status" value="1"/>
</dbReference>
<reference evidence="4" key="1">
    <citation type="submission" date="2021-04" db="EMBL/GenBank/DDBJ databases">
        <title>Phycicoccus avicenniae sp. nov., a novel endophytic actinomycetes isolated from branch of Avicennia mariana.</title>
        <authorList>
            <person name="Tuo L."/>
        </authorList>
    </citation>
    <scope>NUCLEOTIDE SEQUENCE</scope>
    <source>
        <strain evidence="4">BSK3Z-2</strain>
    </source>
</reference>
<keyword evidence="5" id="KW-1185">Reference proteome</keyword>
<comment type="caution">
    <text evidence="4">The sequence shown here is derived from an EMBL/GenBank/DDBJ whole genome shotgun (WGS) entry which is preliminary data.</text>
</comment>
<feature type="domain" description="N-acetyltransferase" evidence="3">
    <location>
        <begin position="13"/>
        <end position="173"/>
    </location>
</feature>
<dbReference type="PROSITE" id="PS51186">
    <property type="entry name" value="GNAT"/>
    <property type="match status" value="1"/>
</dbReference>
<dbReference type="Gene3D" id="3.40.630.30">
    <property type="match status" value="1"/>
</dbReference>
<dbReference type="InterPro" id="IPR050832">
    <property type="entry name" value="Bact_Acetyltransf"/>
</dbReference>
<sequence length="175" mass="19376">MADDAVPGLAPSLRVERVTDATWTDYRAVRQAALIDSPRAFWTTYAQSAGRTDEDWRTMVATGPTLWLAWDDDRPVGTVGLWHAEDQPADEAHLVGMWVTGGHRGSGAAEALVAALVEHARAEGTRRLTLDVARENVRACRFYLRQGFALTGEQNVMPWDPTCVEVRMSRSLEPV</sequence>
<dbReference type="InterPro" id="IPR000182">
    <property type="entry name" value="GNAT_dom"/>
</dbReference>
<dbReference type="AlphaFoldDB" id="A0A941HZX6"/>
<keyword evidence="2" id="KW-0012">Acyltransferase</keyword>
<evidence type="ECO:0000259" key="3">
    <source>
        <dbReference type="PROSITE" id="PS51186"/>
    </source>
</evidence>
<keyword evidence="1" id="KW-0808">Transferase</keyword>
<dbReference type="GO" id="GO:0016747">
    <property type="term" value="F:acyltransferase activity, transferring groups other than amino-acyl groups"/>
    <property type="evidence" value="ECO:0007669"/>
    <property type="project" value="InterPro"/>
</dbReference>
<name>A0A941HZX6_9MICO</name>
<evidence type="ECO:0000313" key="4">
    <source>
        <dbReference type="EMBL" id="MBR7743315.1"/>
    </source>
</evidence>
<dbReference type="CDD" id="cd04301">
    <property type="entry name" value="NAT_SF"/>
    <property type="match status" value="1"/>
</dbReference>